<protein>
    <submittedName>
        <fullName evidence="3">Transposase DDE domain-containing protein</fullName>
    </submittedName>
</protein>
<evidence type="ECO:0000313" key="4">
    <source>
        <dbReference type="Proteomes" id="UP000199223"/>
    </source>
</evidence>
<dbReference type="Pfam" id="PF01609">
    <property type="entry name" value="DDE_Tnp_1"/>
    <property type="match status" value="1"/>
</dbReference>
<dbReference type="RefSeq" id="WP_092264778.1">
    <property type="nucleotide sequence ID" value="NZ_FNZA01000010.1"/>
</dbReference>
<dbReference type="InterPro" id="IPR012337">
    <property type="entry name" value="RNaseH-like_sf"/>
</dbReference>
<organism evidence="3 4">
    <name type="scientific">Deinococcus reticulitermitis</name>
    <dbReference type="NCBI Taxonomy" id="856736"/>
    <lineage>
        <taxon>Bacteria</taxon>
        <taxon>Thermotogati</taxon>
        <taxon>Deinococcota</taxon>
        <taxon>Deinococci</taxon>
        <taxon>Deinococcales</taxon>
        <taxon>Deinococcaceae</taxon>
        <taxon>Deinococcus</taxon>
    </lineage>
</organism>
<sequence>MSTSQIPGERVRILADEFLAIPATPYQQRSLGAALALFLDTATKTALHRAELVSKSALSRLLNEYTWDTAQGWTVLQHAQWDALLSAARRRHRPLLRLSVDLTSIEKKGSTLPFVRVYNEVHGIHLVVLFAEYGAVKVPVGYRVYKGKGTATPATLARELLRTVPDRIRRRFRIRVLADSGFEAAAFLDEVRQLGFEFVVGVRSTRKTLHPGEVTVADCPHGGYVELKNWPYDTLVLGRVDRGDRVFHAVSSELLEGDEVVAEGKARWNEESFFKEGKHQFGLAQFALRTALGLDRWVLLVFLAWTLAILHREMGMTLEACAALALMTVMPGVYLNRLLRTFSKNEEFLRQHGYSLRYARCNS</sequence>
<evidence type="ECO:0000313" key="2">
    <source>
        <dbReference type="EMBL" id="SEJ54604.1"/>
    </source>
</evidence>
<dbReference type="OrthoDB" id="55224at2"/>
<feature type="domain" description="Transposase IS4-like" evidence="1">
    <location>
        <begin position="98"/>
        <end position="307"/>
    </location>
</feature>
<gene>
    <name evidence="2" type="ORF">SAMN04488058_11068</name>
    <name evidence="3" type="ORF">SAMN04488058_1571</name>
</gene>
<keyword evidence="4" id="KW-1185">Reference proteome</keyword>
<dbReference type="GO" id="GO:0003677">
    <property type="term" value="F:DNA binding"/>
    <property type="evidence" value="ECO:0007669"/>
    <property type="project" value="InterPro"/>
</dbReference>
<dbReference type="AlphaFoldDB" id="A0A1H7D188"/>
<reference evidence="3" key="2">
    <citation type="submission" date="2016-10" db="EMBL/GenBank/DDBJ databases">
        <authorList>
            <person name="de Groot N.N."/>
        </authorList>
    </citation>
    <scope>NUCLEOTIDE SEQUENCE [LARGE SCALE GENOMIC DNA]</scope>
    <source>
        <strain evidence="3">CGMCC 1.10218</strain>
    </source>
</reference>
<reference evidence="4" key="1">
    <citation type="submission" date="2016-10" db="EMBL/GenBank/DDBJ databases">
        <authorList>
            <person name="Varghese N."/>
            <person name="Submissions S."/>
        </authorList>
    </citation>
    <scope>NUCLEOTIDE SEQUENCE [LARGE SCALE GENOMIC DNA]</scope>
    <source>
        <strain evidence="4">CGMCC 1.10218</strain>
    </source>
</reference>
<name>A0A1H7D188_9DEIO</name>
<evidence type="ECO:0000313" key="3">
    <source>
        <dbReference type="EMBL" id="SEJ95561.1"/>
    </source>
</evidence>
<dbReference type="STRING" id="856736.SAMN04488058_11068"/>
<dbReference type="GO" id="GO:0006313">
    <property type="term" value="P:DNA transposition"/>
    <property type="evidence" value="ECO:0007669"/>
    <property type="project" value="InterPro"/>
</dbReference>
<dbReference type="EMBL" id="FNZA01000010">
    <property type="protein sequence ID" value="SEJ54604.1"/>
    <property type="molecule type" value="Genomic_DNA"/>
</dbReference>
<dbReference type="SUPFAM" id="SSF53098">
    <property type="entry name" value="Ribonuclease H-like"/>
    <property type="match status" value="1"/>
</dbReference>
<proteinExistence type="predicted"/>
<dbReference type="EMBL" id="FNZA01000057">
    <property type="protein sequence ID" value="SEJ95561.1"/>
    <property type="molecule type" value="Genomic_DNA"/>
</dbReference>
<dbReference type="InterPro" id="IPR002559">
    <property type="entry name" value="Transposase_11"/>
</dbReference>
<dbReference type="Proteomes" id="UP000199223">
    <property type="component" value="Unassembled WGS sequence"/>
</dbReference>
<accession>A0A1H7D188</accession>
<evidence type="ECO:0000259" key="1">
    <source>
        <dbReference type="Pfam" id="PF01609"/>
    </source>
</evidence>
<dbReference type="GO" id="GO:0004803">
    <property type="term" value="F:transposase activity"/>
    <property type="evidence" value="ECO:0007669"/>
    <property type="project" value="InterPro"/>
</dbReference>